<dbReference type="AlphaFoldDB" id="A0A314YQW5"/>
<evidence type="ECO:0000313" key="2">
    <source>
        <dbReference type="EMBL" id="PQQ07361.1"/>
    </source>
</evidence>
<proteinExistence type="predicted"/>
<feature type="transmembrane region" description="Helical" evidence="1">
    <location>
        <begin position="55"/>
        <end position="75"/>
    </location>
</feature>
<organism evidence="2 3">
    <name type="scientific">Prunus yedoensis var. nudiflora</name>
    <dbReference type="NCBI Taxonomy" id="2094558"/>
    <lineage>
        <taxon>Eukaryota</taxon>
        <taxon>Viridiplantae</taxon>
        <taxon>Streptophyta</taxon>
        <taxon>Embryophyta</taxon>
        <taxon>Tracheophyta</taxon>
        <taxon>Spermatophyta</taxon>
        <taxon>Magnoliopsida</taxon>
        <taxon>eudicotyledons</taxon>
        <taxon>Gunneridae</taxon>
        <taxon>Pentapetalae</taxon>
        <taxon>rosids</taxon>
        <taxon>fabids</taxon>
        <taxon>Rosales</taxon>
        <taxon>Rosaceae</taxon>
        <taxon>Amygdaloideae</taxon>
        <taxon>Amygdaleae</taxon>
        <taxon>Prunus</taxon>
    </lineage>
</organism>
<dbReference type="EMBL" id="PJQY01000865">
    <property type="protein sequence ID" value="PQQ07361.1"/>
    <property type="molecule type" value="Genomic_DNA"/>
</dbReference>
<protein>
    <submittedName>
        <fullName evidence="2">Uncharacterized protein</fullName>
    </submittedName>
</protein>
<keyword evidence="1" id="KW-0812">Transmembrane</keyword>
<accession>A0A314YQW5</accession>
<keyword evidence="1" id="KW-1133">Transmembrane helix</keyword>
<comment type="caution">
    <text evidence="2">The sequence shown here is derived from an EMBL/GenBank/DDBJ whole genome shotgun (WGS) entry which is preliminary data.</text>
</comment>
<gene>
    <name evidence="2" type="ORF">Pyn_10895</name>
</gene>
<sequence length="76" mass="8416">MQAVAPPAPAVHCISIQPHHLISNTWFQILCMEYQLHKHQEPQQGRDPLLPGSSVVLLTLASVSFVVSVPVFTFVK</sequence>
<evidence type="ECO:0000313" key="3">
    <source>
        <dbReference type="Proteomes" id="UP000250321"/>
    </source>
</evidence>
<reference evidence="2 3" key="1">
    <citation type="submission" date="2018-02" db="EMBL/GenBank/DDBJ databases">
        <title>Draft genome of wild Prunus yedoensis var. nudiflora.</title>
        <authorList>
            <person name="Baek S."/>
            <person name="Kim J.-H."/>
            <person name="Choi K."/>
            <person name="Kim G.-B."/>
            <person name="Cho A."/>
            <person name="Jang H."/>
            <person name="Shin C.-H."/>
            <person name="Yu H.-J."/>
            <person name="Mun J.-H."/>
        </authorList>
    </citation>
    <scope>NUCLEOTIDE SEQUENCE [LARGE SCALE GENOMIC DNA]</scope>
    <source>
        <strain evidence="3">cv. Jeju island</strain>
        <tissue evidence="2">Leaf</tissue>
    </source>
</reference>
<evidence type="ECO:0000256" key="1">
    <source>
        <dbReference type="SAM" id="Phobius"/>
    </source>
</evidence>
<keyword evidence="3" id="KW-1185">Reference proteome</keyword>
<keyword evidence="1" id="KW-0472">Membrane</keyword>
<name>A0A314YQW5_PRUYE</name>
<dbReference type="Proteomes" id="UP000250321">
    <property type="component" value="Unassembled WGS sequence"/>
</dbReference>